<evidence type="ECO:0000256" key="10">
    <source>
        <dbReference type="ARBA" id="ARBA00023098"/>
    </source>
</evidence>
<comment type="similarity">
    <text evidence="12">Belongs to the LpxC family.</text>
</comment>
<evidence type="ECO:0000256" key="13">
    <source>
        <dbReference type="SAM" id="MobiDB-lite"/>
    </source>
</evidence>
<dbReference type="Proteomes" id="UP000432209">
    <property type="component" value="Unassembled WGS sequence"/>
</dbReference>
<comment type="cofactor">
    <cofactor evidence="1 12">
        <name>Zn(2+)</name>
        <dbReference type="ChEBI" id="CHEBI:29105"/>
    </cofactor>
</comment>
<comment type="pathway">
    <text evidence="3 12">Glycolipid biosynthesis; lipid IV(A) biosynthesis; lipid IV(A) from (3R)-3-hydroxytetradecanoyl-[acyl-carrier-protein] and UDP-N-acetyl-alpha-D-glucosamine: step 2/6.</text>
</comment>
<evidence type="ECO:0000256" key="5">
    <source>
        <dbReference type="ARBA" id="ARBA00022516"/>
    </source>
</evidence>
<dbReference type="GO" id="GO:0103117">
    <property type="term" value="F:UDP-3-O-acyl-N-acetylglucosamine deacetylase activity"/>
    <property type="evidence" value="ECO:0007669"/>
    <property type="project" value="UniProtKB-UniRule"/>
</dbReference>
<dbReference type="InterPro" id="IPR004463">
    <property type="entry name" value="UDP-acyl_GlcNac_deAcase"/>
</dbReference>
<keyword evidence="9 12" id="KW-0862">Zinc</keyword>
<evidence type="ECO:0000256" key="7">
    <source>
        <dbReference type="ARBA" id="ARBA00022723"/>
    </source>
</evidence>
<evidence type="ECO:0000256" key="3">
    <source>
        <dbReference type="ARBA" id="ARBA00005002"/>
    </source>
</evidence>
<feature type="active site" description="Proton donor" evidence="12">
    <location>
        <position position="305"/>
    </location>
</feature>
<keyword evidence="6 12" id="KW-0441">Lipid A biosynthesis</keyword>
<feature type="binding site" evidence="12">
    <location>
        <position position="119"/>
    </location>
    <ligand>
        <name>Zn(2+)</name>
        <dbReference type="ChEBI" id="CHEBI:29105"/>
    </ligand>
</feature>
<dbReference type="SUPFAM" id="SSF54211">
    <property type="entry name" value="Ribosomal protein S5 domain 2-like"/>
    <property type="match status" value="2"/>
</dbReference>
<keyword evidence="15" id="KW-1185">Reference proteome</keyword>
<dbReference type="Gene3D" id="3.30.1700.10">
    <property type="entry name" value="lpxc deacetylase, domain 2"/>
    <property type="match status" value="1"/>
</dbReference>
<dbReference type="HAMAP" id="MF_00388">
    <property type="entry name" value="LpxC"/>
    <property type="match status" value="1"/>
</dbReference>
<keyword evidence="8 12" id="KW-0378">Hydrolase</keyword>
<reference evidence="14 15" key="1">
    <citation type="submission" date="2019-10" db="EMBL/GenBank/DDBJ databases">
        <title>Gluconobacter aidae sp. nov., a novel species of acetic acid bacteria isolated in Thailand.</title>
        <authorList>
            <person name="Yukphan P."/>
            <person name="Charoenyingcharoen P."/>
            <person name="Malimas S."/>
            <person name="Muramatsu Y."/>
            <person name="Nakagawa Y."/>
            <person name="Tanasupawat S."/>
            <person name="Yamada Y."/>
        </authorList>
    </citation>
    <scope>NUCLEOTIDE SEQUENCE [LARGE SCALE GENOMIC DNA]</scope>
    <source>
        <strain evidence="14 15">AC10</strain>
    </source>
</reference>
<comment type="function">
    <text evidence="2 12">Catalyzes the hydrolysis of UDP-3-O-myristoyl-N-acetylglucosamine to form UDP-3-O-myristoylglucosamine and acetate, the committed step in lipid A biosynthesis.</text>
</comment>
<protein>
    <recommendedName>
        <fullName evidence="4 12">UDP-3-O-acyl-N-acetylglucosamine deacetylase</fullName>
        <shortName evidence="12">UDP-3-O-acyl-GlcNAc deacetylase</shortName>
        <ecNumber evidence="4 12">3.5.1.108</ecNumber>
    </recommendedName>
    <alternativeName>
        <fullName evidence="12">UDP-3-O-[R-3-hydroxymyristoyl]-N-acetylglucosamine deacetylase</fullName>
    </alternativeName>
</protein>
<feature type="binding site" evidence="12">
    <location>
        <position position="278"/>
    </location>
    <ligand>
        <name>Zn(2+)</name>
        <dbReference type="ChEBI" id="CHEBI:29105"/>
    </ligand>
</feature>
<feature type="compositionally biased region" description="Polar residues" evidence="13">
    <location>
        <begin position="1"/>
        <end position="13"/>
    </location>
</feature>
<dbReference type="GO" id="GO:0009245">
    <property type="term" value="P:lipid A biosynthetic process"/>
    <property type="evidence" value="ECO:0007669"/>
    <property type="project" value="UniProtKB-UniRule"/>
</dbReference>
<evidence type="ECO:0000256" key="1">
    <source>
        <dbReference type="ARBA" id="ARBA00001947"/>
    </source>
</evidence>
<dbReference type="Pfam" id="PF03331">
    <property type="entry name" value="LpxC"/>
    <property type="match status" value="1"/>
</dbReference>
<evidence type="ECO:0000256" key="11">
    <source>
        <dbReference type="ARBA" id="ARBA00024535"/>
    </source>
</evidence>
<dbReference type="NCBIfam" id="TIGR00325">
    <property type="entry name" value="lpxC"/>
    <property type="match status" value="1"/>
</dbReference>
<comment type="catalytic activity">
    <reaction evidence="11 12">
        <text>a UDP-3-O-[(3R)-3-hydroxyacyl]-N-acetyl-alpha-D-glucosamine + H2O = a UDP-3-O-[(3R)-3-hydroxyacyl]-alpha-D-glucosamine + acetate</text>
        <dbReference type="Rhea" id="RHEA:67816"/>
        <dbReference type="ChEBI" id="CHEBI:15377"/>
        <dbReference type="ChEBI" id="CHEBI:30089"/>
        <dbReference type="ChEBI" id="CHEBI:137740"/>
        <dbReference type="ChEBI" id="CHEBI:173225"/>
        <dbReference type="EC" id="3.5.1.108"/>
    </reaction>
</comment>
<evidence type="ECO:0000256" key="9">
    <source>
        <dbReference type="ARBA" id="ARBA00022833"/>
    </source>
</evidence>
<gene>
    <name evidence="12" type="primary">lpxC</name>
    <name evidence="14" type="ORF">GFJ39_00265</name>
</gene>
<evidence type="ECO:0000256" key="12">
    <source>
        <dbReference type="HAMAP-Rule" id="MF_00388"/>
    </source>
</evidence>
<dbReference type="Gene3D" id="3.30.230.20">
    <property type="entry name" value="lpxc deacetylase, domain 1"/>
    <property type="match status" value="1"/>
</dbReference>
<evidence type="ECO:0000256" key="4">
    <source>
        <dbReference type="ARBA" id="ARBA00012745"/>
    </source>
</evidence>
<dbReference type="EMBL" id="WIPH01000001">
    <property type="protein sequence ID" value="MQR97648.1"/>
    <property type="molecule type" value="Genomic_DNA"/>
</dbReference>
<sequence>MQVTPTHGGSTTKGVEAGQPETVSALDGTPSRPERGSSKNLQTTLANPIHCQGIALHSGVTVDLVLSPAPVDTGVRFQRSDIEGSPSFPALYDHIVDTRLSTVVGCPTDPSLRVATIEHLMAALNACEIDNILVAVSGPELPVLDGASDAFAFLIRCAGRKTLDKPRQVIEILRNVRVEGENGAFAELRPAQRGLSLAISLSFPAQAIGNQRYAIQLDERRFMEELAFCRTFVNRKDIEYLQSIGLARGGSLDTAVVVDGENILNPAGLKIEREFARHKLLDAIGDLYCAGHRMQAGFIGHKSGHTLNNRLLRAVFSDAANWRFVPTGSSSRAVTKALRARVAA</sequence>
<dbReference type="GO" id="GO:0046872">
    <property type="term" value="F:metal ion binding"/>
    <property type="evidence" value="ECO:0007669"/>
    <property type="project" value="UniProtKB-KW"/>
</dbReference>
<evidence type="ECO:0000313" key="15">
    <source>
        <dbReference type="Proteomes" id="UP000432209"/>
    </source>
</evidence>
<feature type="binding site" evidence="12">
    <location>
        <position position="282"/>
    </location>
    <ligand>
        <name>Zn(2+)</name>
        <dbReference type="ChEBI" id="CHEBI:29105"/>
    </ligand>
</feature>
<proteinExistence type="inferred from homology"/>
<evidence type="ECO:0000313" key="14">
    <source>
        <dbReference type="EMBL" id="MQR97648.1"/>
    </source>
</evidence>
<organism evidence="14 15">
    <name type="scientific">Gluconobacter aidae</name>
    <dbReference type="NCBI Taxonomy" id="2662454"/>
    <lineage>
        <taxon>Bacteria</taxon>
        <taxon>Pseudomonadati</taxon>
        <taxon>Pseudomonadota</taxon>
        <taxon>Alphaproteobacteria</taxon>
        <taxon>Acetobacterales</taxon>
        <taxon>Acetobacteraceae</taxon>
        <taxon>Gluconobacter</taxon>
    </lineage>
</organism>
<dbReference type="GO" id="GO:0016020">
    <property type="term" value="C:membrane"/>
    <property type="evidence" value="ECO:0007669"/>
    <property type="project" value="GOC"/>
</dbReference>
<dbReference type="UniPathway" id="UPA00359">
    <property type="reaction ID" value="UER00478"/>
</dbReference>
<dbReference type="AlphaFoldDB" id="A0A7X1VLJ7"/>
<feature type="region of interest" description="Disordered" evidence="13">
    <location>
        <begin position="1"/>
        <end position="40"/>
    </location>
</feature>
<keyword evidence="5 12" id="KW-0444">Lipid biosynthesis</keyword>
<comment type="caution">
    <text evidence="14">The sequence shown here is derived from an EMBL/GenBank/DDBJ whole genome shotgun (WGS) entry which is preliminary data.</text>
</comment>
<dbReference type="InterPro" id="IPR020568">
    <property type="entry name" value="Ribosomal_Su5_D2-typ_SF"/>
</dbReference>
<keyword evidence="7 12" id="KW-0479">Metal-binding</keyword>
<dbReference type="RefSeq" id="WP_153429053.1">
    <property type="nucleotide sequence ID" value="NZ_WIPH01000001.1"/>
</dbReference>
<dbReference type="PANTHER" id="PTHR33694:SF1">
    <property type="entry name" value="UDP-3-O-ACYL-N-ACETYLGLUCOSAMINE DEACETYLASE 1, MITOCHONDRIAL-RELATED"/>
    <property type="match status" value="1"/>
</dbReference>
<evidence type="ECO:0000256" key="6">
    <source>
        <dbReference type="ARBA" id="ARBA00022556"/>
    </source>
</evidence>
<dbReference type="InterPro" id="IPR015870">
    <property type="entry name" value="UDP-acyl_N-AcGlcN_deAcase_N"/>
</dbReference>
<evidence type="ECO:0000256" key="8">
    <source>
        <dbReference type="ARBA" id="ARBA00022801"/>
    </source>
</evidence>
<name>A0A7X1VLJ7_9PROT</name>
<keyword evidence="10 12" id="KW-0443">Lipid metabolism</keyword>
<dbReference type="PANTHER" id="PTHR33694">
    <property type="entry name" value="UDP-3-O-ACYL-N-ACETYLGLUCOSAMINE DEACETYLASE 1, MITOCHONDRIAL-RELATED"/>
    <property type="match status" value="1"/>
</dbReference>
<evidence type="ECO:0000256" key="2">
    <source>
        <dbReference type="ARBA" id="ARBA00002923"/>
    </source>
</evidence>
<accession>A0A7X1VLJ7</accession>
<dbReference type="EC" id="3.5.1.108" evidence="4 12"/>
<dbReference type="InterPro" id="IPR011334">
    <property type="entry name" value="UDP-acyl_GlcNac_deAcase_C"/>
</dbReference>